<keyword evidence="1" id="KW-0472">Membrane</keyword>
<evidence type="ECO:0000313" key="3">
    <source>
        <dbReference type="Proteomes" id="UP000321570"/>
    </source>
</evidence>
<dbReference type="AlphaFoldDB" id="A0A564XXR9"/>
<name>A0A564XXR9_HYMDI</name>
<evidence type="ECO:0000256" key="1">
    <source>
        <dbReference type="SAM" id="Phobius"/>
    </source>
</evidence>
<keyword evidence="1" id="KW-1133">Transmembrane helix</keyword>
<dbReference type="Proteomes" id="UP000321570">
    <property type="component" value="Unassembled WGS sequence"/>
</dbReference>
<dbReference type="EMBL" id="CABIJS010000022">
    <property type="protein sequence ID" value="VUZ39686.1"/>
    <property type="molecule type" value="Genomic_DNA"/>
</dbReference>
<keyword evidence="1" id="KW-0812">Transmembrane</keyword>
<reference evidence="2 3" key="1">
    <citation type="submission" date="2019-07" db="EMBL/GenBank/DDBJ databases">
        <authorList>
            <person name="Jastrzebski P J."/>
            <person name="Paukszto L."/>
            <person name="Jastrzebski P J."/>
        </authorList>
    </citation>
    <scope>NUCLEOTIDE SEQUENCE [LARGE SCALE GENOMIC DNA]</scope>
    <source>
        <strain evidence="2 3">WMS-il1</strain>
    </source>
</reference>
<organism evidence="2 3">
    <name type="scientific">Hymenolepis diminuta</name>
    <name type="common">Rat tapeworm</name>
    <dbReference type="NCBI Taxonomy" id="6216"/>
    <lineage>
        <taxon>Eukaryota</taxon>
        <taxon>Metazoa</taxon>
        <taxon>Spiralia</taxon>
        <taxon>Lophotrochozoa</taxon>
        <taxon>Platyhelminthes</taxon>
        <taxon>Cestoda</taxon>
        <taxon>Eucestoda</taxon>
        <taxon>Cyclophyllidea</taxon>
        <taxon>Hymenolepididae</taxon>
        <taxon>Hymenolepis</taxon>
    </lineage>
</organism>
<sequence>MYIDFIILIMRNYITIVLFFISTLRCEDYLMMPNSSYYCGRSPSKTFLKNDDLLLHNQIVLYFNASAAYNLTAFPRHPRYFSRVVCPGVSIRPPGRYVQNRVENGTVYFWLLHVRASIECPPRRPPSYEDFHLRLLQWIARSEADSSRNDIEEVYERGDSSHLPGHKESESLSLSCTSSQRSITLRDRVRDLKVSWDIYPNRFPAQSENETKEATNLFLAGFKDIPPELKIRIQITSRLHFGGNLSPSRRFTPKQNYE</sequence>
<protein>
    <submittedName>
        <fullName evidence="2">Uncharacterized protein</fullName>
    </submittedName>
</protein>
<feature type="transmembrane region" description="Helical" evidence="1">
    <location>
        <begin position="6"/>
        <end position="24"/>
    </location>
</feature>
<evidence type="ECO:0000313" key="2">
    <source>
        <dbReference type="EMBL" id="VUZ39686.1"/>
    </source>
</evidence>
<keyword evidence="3" id="KW-1185">Reference proteome</keyword>
<accession>A0A564XXR9</accession>
<proteinExistence type="predicted"/>
<gene>
    <name evidence="2" type="ORF">WMSIL1_LOCUS920</name>
</gene>